<dbReference type="Proteomes" id="UP000196151">
    <property type="component" value="Chromosome"/>
</dbReference>
<evidence type="ECO:0000256" key="1">
    <source>
        <dbReference type="SAM" id="MobiDB-lite"/>
    </source>
</evidence>
<dbReference type="AlphaFoldDB" id="A0A200JBM2"/>
<dbReference type="RefSeq" id="WP_087639335.1">
    <property type="nucleotide sequence ID" value="NZ_CP147246.1"/>
</dbReference>
<keyword evidence="2" id="KW-0732">Signal</keyword>
<keyword evidence="6" id="KW-1185">Reference proteome</keyword>
<feature type="signal peptide" evidence="2">
    <location>
        <begin position="1"/>
        <end position="27"/>
    </location>
</feature>
<feature type="domain" description="WxL" evidence="3">
    <location>
        <begin position="31"/>
        <end position="278"/>
    </location>
</feature>
<accession>A0A200JBM2</accession>
<evidence type="ECO:0000256" key="2">
    <source>
        <dbReference type="SAM" id="SignalP"/>
    </source>
</evidence>
<feature type="region of interest" description="Disordered" evidence="1">
    <location>
        <begin position="41"/>
        <end position="73"/>
    </location>
</feature>
<dbReference type="OrthoDB" id="2182753at2"/>
<gene>
    <name evidence="4" type="ORF">A5889_000101</name>
    <name evidence="5" type="ORF">A5889_002711</name>
</gene>
<reference evidence="5" key="2">
    <citation type="submission" date="2017-05" db="EMBL/GenBank/DDBJ databases">
        <authorList>
            <consortium name="The Broad Institute Genomics Platform"/>
            <consortium name="The Broad Institute Genomic Center for Infectious Diseases"/>
            <person name="Earl A."/>
            <person name="Manson A."/>
            <person name="Schwartman J."/>
            <person name="Gilmore M."/>
            <person name="Abouelleil A."/>
            <person name="Cao P."/>
            <person name="Chapman S."/>
            <person name="Cusick C."/>
            <person name="Shea T."/>
            <person name="Young S."/>
            <person name="Neafsey D."/>
            <person name="Nusbaum C."/>
            <person name="Birren B."/>
        </authorList>
    </citation>
    <scope>NUCLEOTIDE SEQUENCE</scope>
    <source>
        <strain evidence="5">9D6_DIV0238</strain>
    </source>
</reference>
<feature type="chain" id="PRO_5012487694" description="WxL domain-containing protein" evidence="2">
    <location>
        <begin position="28"/>
        <end position="282"/>
    </location>
</feature>
<dbReference type="EMBL" id="CP147246">
    <property type="protein sequence ID" value="WYJ95163.1"/>
    <property type="molecule type" value="Genomic_DNA"/>
</dbReference>
<reference evidence="4" key="1">
    <citation type="submission" date="2017-05" db="EMBL/GenBank/DDBJ databases">
        <title>The Genome Sequence of Enterococcus sp. 9D6_DIV0238.</title>
        <authorList>
            <consortium name="The Broad Institute Genomics Platform"/>
            <consortium name="The Broad Institute Genomic Center for Infectious Diseases"/>
            <person name="Earl A."/>
            <person name="Manson A."/>
            <person name="Schwartman J."/>
            <person name="Gilmore M."/>
            <person name="Abouelleil A."/>
            <person name="Cao P."/>
            <person name="Chapman S."/>
            <person name="Cusick C."/>
            <person name="Shea T."/>
            <person name="Young S."/>
            <person name="Neafsey D."/>
            <person name="Nusbaum C."/>
            <person name="Birren B."/>
        </authorList>
    </citation>
    <scope>NUCLEOTIDE SEQUENCE [LARGE SCALE GENOMIC DNA]</scope>
    <source>
        <strain evidence="4">9D6_DIV0238</strain>
    </source>
</reference>
<dbReference type="EMBL" id="NIBQ01000001">
    <property type="protein sequence ID" value="OUZ34626.1"/>
    <property type="molecule type" value="Genomic_DNA"/>
</dbReference>
<organism evidence="4">
    <name type="scientific">Candidatus Enterococcus dunnyi</name>
    <dbReference type="NCBI Taxonomy" id="1834192"/>
    <lineage>
        <taxon>Bacteria</taxon>
        <taxon>Bacillati</taxon>
        <taxon>Bacillota</taxon>
        <taxon>Bacilli</taxon>
        <taxon>Lactobacillales</taxon>
        <taxon>Enterococcaceae</taxon>
        <taxon>Enterococcus</taxon>
    </lineage>
</organism>
<sequence>MKTRTLCSAALLTILGASLVAPTAAHAAPDAFTSEGHIEYVEDNSTTPPTDPEDPGKPVDPTDPVKPNPGGGSLTVDALTNLEFMQQKAVTTDQNYFAKQVPVAENGVDKGVRGNFVQVTDKRIDARTPWTLSAKMTKQFTSTTDATKTLAGSTLTFSNPFINGEGTDKNLFPTLGSAASTFTLSKDLDNSVNVMGTKTADEGFGTFTVAFGNTAGFTAPTAPAGKNFGSATAEDSTGTPNASDANKIDNGSVSLFVPGNAIKTKSAYTAEVLWTISTVAID</sequence>
<dbReference type="InterPro" id="IPR027994">
    <property type="entry name" value="WxL_dom"/>
</dbReference>
<reference evidence="5" key="3">
    <citation type="submission" date="2024-03" db="EMBL/GenBank/DDBJ databases">
        <title>The Genome Sequence of Enterococcus sp. DIV0238c.</title>
        <authorList>
            <consortium name="The Broad Institute Genomics Platform"/>
            <consortium name="The Broad Institute Microbial Omics Core"/>
            <consortium name="The Broad Institute Genomic Center for Infectious Diseases"/>
            <person name="Earl A."/>
            <person name="Manson A."/>
            <person name="Gilmore M."/>
            <person name="Schwartman J."/>
            <person name="Shea T."/>
            <person name="Abouelleil A."/>
            <person name="Cao P."/>
            <person name="Chapman S."/>
            <person name="Cusick C."/>
            <person name="Young S."/>
            <person name="Neafsey D."/>
            <person name="Nusbaum C."/>
            <person name="Birren B."/>
        </authorList>
    </citation>
    <scope>NUCLEOTIDE SEQUENCE</scope>
    <source>
        <strain evidence="5">9D6_DIV0238</strain>
    </source>
</reference>
<protein>
    <recommendedName>
        <fullName evidence="3">WxL domain-containing protein</fullName>
    </recommendedName>
</protein>
<evidence type="ECO:0000313" key="5">
    <source>
        <dbReference type="EMBL" id="WYJ95163.1"/>
    </source>
</evidence>
<evidence type="ECO:0000259" key="3">
    <source>
        <dbReference type="Pfam" id="PF13731"/>
    </source>
</evidence>
<evidence type="ECO:0000313" key="6">
    <source>
        <dbReference type="Proteomes" id="UP000196151"/>
    </source>
</evidence>
<proteinExistence type="predicted"/>
<evidence type="ECO:0000313" key="4">
    <source>
        <dbReference type="EMBL" id="OUZ34626.1"/>
    </source>
</evidence>
<dbReference type="Pfam" id="PF13731">
    <property type="entry name" value="WxL"/>
    <property type="match status" value="1"/>
</dbReference>
<name>A0A200JBM2_9ENTE</name>